<evidence type="ECO:0000313" key="2">
    <source>
        <dbReference type="Proteomes" id="UP000441717"/>
    </source>
</evidence>
<dbReference type="AlphaFoldDB" id="A0A6N7IPF0"/>
<dbReference type="RefSeq" id="WP_152945777.1">
    <property type="nucleotide sequence ID" value="NZ_WHYR01000012.1"/>
</dbReference>
<gene>
    <name evidence="1" type="ORF">GFC01_06090</name>
</gene>
<accession>A0A6N7IPF0</accession>
<name>A0A6N7IPF0_9FIRM</name>
<proteinExistence type="predicted"/>
<dbReference type="EMBL" id="WHYR01000012">
    <property type="protein sequence ID" value="MQL51840.1"/>
    <property type="molecule type" value="Genomic_DNA"/>
</dbReference>
<keyword evidence="2" id="KW-1185">Reference proteome</keyword>
<organism evidence="1 2">
    <name type="scientific">Desulfofundulus thermobenzoicus</name>
    <dbReference type="NCBI Taxonomy" id="29376"/>
    <lineage>
        <taxon>Bacteria</taxon>
        <taxon>Bacillati</taxon>
        <taxon>Bacillota</taxon>
        <taxon>Clostridia</taxon>
        <taxon>Eubacteriales</taxon>
        <taxon>Peptococcaceae</taxon>
        <taxon>Desulfofundulus</taxon>
    </lineage>
</organism>
<protein>
    <submittedName>
        <fullName evidence="1">Uncharacterized protein</fullName>
    </submittedName>
</protein>
<comment type="caution">
    <text evidence="1">The sequence shown here is derived from an EMBL/GenBank/DDBJ whole genome shotgun (WGS) entry which is preliminary data.</text>
</comment>
<sequence length="84" mass="9267">MTHAITALALMFLALWILNKFVHRHLVKTLEYVFGAVAFIGAVTHPHQVIALASDVVTKLWPAVYSTAQKATNAFITFVSEVSK</sequence>
<evidence type="ECO:0000313" key="1">
    <source>
        <dbReference type="EMBL" id="MQL51840.1"/>
    </source>
</evidence>
<reference evidence="1 2" key="1">
    <citation type="submission" date="2019-10" db="EMBL/GenBank/DDBJ databases">
        <title>Comparative genomics of sulfur disproportionating microorganisms.</title>
        <authorList>
            <person name="Ward L.M."/>
            <person name="Bertran E."/>
            <person name="Johnston D."/>
        </authorList>
    </citation>
    <scope>NUCLEOTIDE SEQUENCE [LARGE SCALE GENOMIC DNA]</scope>
    <source>
        <strain evidence="1 2">DSM 14055</strain>
    </source>
</reference>
<dbReference type="Proteomes" id="UP000441717">
    <property type="component" value="Unassembled WGS sequence"/>
</dbReference>